<comment type="caution">
    <text evidence="2">The sequence shown here is derived from an EMBL/GenBank/DDBJ whole genome shotgun (WGS) entry which is preliminary data.</text>
</comment>
<evidence type="ECO:0000256" key="1">
    <source>
        <dbReference type="SAM" id="MobiDB-lite"/>
    </source>
</evidence>
<sequence length="57" mass="5997">MTASLSSSPSAVKQSQPSNQRGRLSWGASPTMRIGAARGYWGPDQPGAPTQTRGPRL</sequence>
<dbReference type="EMBL" id="JAUTBF010000001">
    <property type="protein sequence ID" value="MDQ1123462.1"/>
    <property type="molecule type" value="Genomic_DNA"/>
</dbReference>
<feature type="region of interest" description="Disordered" evidence="1">
    <location>
        <begin position="1"/>
        <end position="57"/>
    </location>
</feature>
<accession>A0ABU0TUX2</accession>
<proteinExistence type="predicted"/>
<keyword evidence="3" id="KW-1185">Reference proteome</keyword>
<organism evidence="2 3">
    <name type="scientific">Microbacterium trichothecenolyticum</name>
    <name type="common">Aureobacterium trichothecenolyticum</name>
    <dbReference type="NCBI Taxonomy" id="69370"/>
    <lineage>
        <taxon>Bacteria</taxon>
        <taxon>Bacillati</taxon>
        <taxon>Actinomycetota</taxon>
        <taxon>Actinomycetes</taxon>
        <taxon>Micrococcales</taxon>
        <taxon>Microbacteriaceae</taxon>
        <taxon>Microbacterium</taxon>
    </lineage>
</organism>
<evidence type="ECO:0000313" key="2">
    <source>
        <dbReference type="EMBL" id="MDQ1123462.1"/>
    </source>
</evidence>
<protein>
    <submittedName>
        <fullName evidence="2">Uncharacterized protein</fullName>
    </submittedName>
</protein>
<dbReference type="Proteomes" id="UP001226691">
    <property type="component" value="Unassembled WGS sequence"/>
</dbReference>
<feature type="compositionally biased region" description="Polar residues" evidence="1">
    <location>
        <begin position="1"/>
        <end position="22"/>
    </location>
</feature>
<reference evidence="2 3" key="1">
    <citation type="submission" date="2023-07" db="EMBL/GenBank/DDBJ databases">
        <title>Functional and genomic diversity of the sorghum phyllosphere microbiome.</title>
        <authorList>
            <person name="Shade A."/>
        </authorList>
    </citation>
    <scope>NUCLEOTIDE SEQUENCE [LARGE SCALE GENOMIC DNA]</scope>
    <source>
        <strain evidence="2 3">SORGH_AS_1207</strain>
    </source>
</reference>
<evidence type="ECO:0000313" key="3">
    <source>
        <dbReference type="Proteomes" id="UP001226691"/>
    </source>
</evidence>
<name>A0ABU0TUX2_MICTR</name>
<feature type="compositionally biased region" description="Polar residues" evidence="1">
    <location>
        <begin position="48"/>
        <end position="57"/>
    </location>
</feature>
<gene>
    <name evidence="2" type="ORF">QE412_002035</name>
</gene>